<feature type="region of interest" description="Disordered" evidence="2">
    <location>
        <begin position="1"/>
        <end position="83"/>
    </location>
</feature>
<dbReference type="GO" id="GO:0035024">
    <property type="term" value="P:negative regulation of Rho protein signal transduction"/>
    <property type="evidence" value="ECO:0000318"/>
    <property type="project" value="GO_Central"/>
</dbReference>
<dbReference type="RefSeq" id="XP_030841463.1">
    <property type="nucleotide sequence ID" value="XM_030985603.1"/>
</dbReference>
<dbReference type="InterPro" id="IPR034608">
    <property type="entry name" value="CCDC125"/>
</dbReference>
<dbReference type="FunCoup" id="A0A7M7NW76">
    <property type="interactions" value="258"/>
</dbReference>
<dbReference type="Proteomes" id="UP000007110">
    <property type="component" value="Unassembled WGS sequence"/>
</dbReference>
<keyword evidence="4" id="KW-1185">Reference proteome</keyword>
<dbReference type="EnsemblMetazoa" id="XM_030985603">
    <property type="protein sequence ID" value="XP_030841463"/>
    <property type="gene ID" value="LOC593723"/>
</dbReference>
<reference evidence="4" key="1">
    <citation type="submission" date="2015-02" db="EMBL/GenBank/DDBJ databases">
        <title>Genome sequencing for Strongylocentrotus purpuratus.</title>
        <authorList>
            <person name="Murali S."/>
            <person name="Liu Y."/>
            <person name="Vee V."/>
            <person name="English A."/>
            <person name="Wang M."/>
            <person name="Skinner E."/>
            <person name="Han Y."/>
            <person name="Muzny D.M."/>
            <person name="Worley K.C."/>
            <person name="Gibbs R.A."/>
        </authorList>
    </citation>
    <scope>NUCLEOTIDE SEQUENCE</scope>
</reference>
<dbReference type="AlphaFoldDB" id="A0A7M7NW76"/>
<feature type="compositionally biased region" description="Gly residues" evidence="2">
    <location>
        <begin position="1"/>
        <end position="12"/>
    </location>
</feature>
<evidence type="ECO:0000256" key="2">
    <source>
        <dbReference type="SAM" id="MobiDB-lite"/>
    </source>
</evidence>
<dbReference type="PANTHER" id="PTHR28616:SF1">
    <property type="entry name" value="COILED-COIL DOMAIN-CONTAINING PROTEIN 125"/>
    <property type="match status" value="1"/>
</dbReference>
<dbReference type="GO" id="GO:0005737">
    <property type="term" value="C:cytoplasm"/>
    <property type="evidence" value="ECO:0000318"/>
    <property type="project" value="GO_Central"/>
</dbReference>
<dbReference type="GO" id="GO:2000146">
    <property type="term" value="P:negative regulation of cell motility"/>
    <property type="evidence" value="ECO:0000318"/>
    <property type="project" value="GO_Central"/>
</dbReference>
<dbReference type="PANTHER" id="PTHR28616">
    <property type="entry name" value="COILED-COIL DOMAIN-CONTAINING PROTEIN 125"/>
    <property type="match status" value="1"/>
</dbReference>
<feature type="region of interest" description="Disordered" evidence="2">
    <location>
        <begin position="369"/>
        <end position="388"/>
    </location>
</feature>
<dbReference type="EnsemblMetazoa" id="XM_030985601">
    <property type="protein sequence ID" value="XP_030841461"/>
    <property type="gene ID" value="LOC593723"/>
</dbReference>
<keyword evidence="1" id="KW-0175">Coiled coil</keyword>
<dbReference type="RefSeq" id="XP_030841461.1">
    <property type="nucleotide sequence ID" value="XM_030985601.1"/>
</dbReference>
<feature type="compositionally biased region" description="Polar residues" evidence="2">
    <location>
        <begin position="369"/>
        <end position="378"/>
    </location>
</feature>
<protein>
    <submittedName>
        <fullName evidence="3">Uncharacterized protein</fullName>
    </submittedName>
</protein>
<feature type="coiled-coil region" evidence="1">
    <location>
        <begin position="143"/>
        <end position="212"/>
    </location>
</feature>
<dbReference type="OMA" id="ETCICAK"/>
<feature type="compositionally biased region" description="Basic residues" evidence="2">
    <location>
        <begin position="50"/>
        <end position="62"/>
    </location>
</feature>
<reference evidence="3" key="2">
    <citation type="submission" date="2021-01" db="UniProtKB">
        <authorList>
            <consortium name="EnsemblMetazoa"/>
        </authorList>
    </citation>
    <scope>IDENTIFICATION</scope>
</reference>
<proteinExistence type="predicted"/>
<evidence type="ECO:0000256" key="1">
    <source>
        <dbReference type="SAM" id="Coils"/>
    </source>
</evidence>
<evidence type="ECO:0000313" key="3">
    <source>
        <dbReference type="EnsemblMetazoa" id="XP_030841463"/>
    </source>
</evidence>
<name>A0A7M7NW76_STRPU</name>
<feature type="compositionally biased region" description="Basic and acidic residues" evidence="2">
    <location>
        <begin position="37"/>
        <end position="48"/>
    </location>
</feature>
<dbReference type="Gene3D" id="1.10.287.1490">
    <property type="match status" value="1"/>
</dbReference>
<dbReference type="EnsemblMetazoa" id="XM_030985602">
    <property type="protein sequence ID" value="XP_030841462"/>
    <property type="gene ID" value="LOC593723"/>
</dbReference>
<organism evidence="3 4">
    <name type="scientific">Strongylocentrotus purpuratus</name>
    <name type="common">Purple sea urchin</name>
    <dbReference type="NCBI Taxonomy" id="7668"/>
    <lineage>
        <taxon>Eukaryota</taxon>
        <taxon>Metazoa</taxon>
        <taxon>Echinodermata</taxon>
        <taxon>Eleutherozoa</taxon>
        <taxon>Echinozoa</taxon>
        <taxon>Echinoidea</taxon>
        <taxon>Euechinoidea</taxon>
        <taxon>Echinacea</taxon>
        <taxon>Camarodonta</taxon>
        <taxon>Echinidea</taxon>
        <taxon>Strongylocentrotidae</taxon>
        <taxon>Strongylocentrotus</taxon>
    </lineage>
</organism>
<accession>A0A7M7NW76</accession>
<dbReference type="RefSeq" id="XP_030841462.1">
    <property type="nucleotide sequence ID" value="XM_030985602.1"/>
</dbReference>
<dbReference type="InParanoid" id="A0A7M7NW76"/>
<evidence type="ECO:0000313" key="4">
    <source>
        <dbReference type="Proteomes" id="UP000007110"/>
    </source>
</evidence>
<dbReference type="OrthoDB" id="9939852at2759"/>
<dbReference type="GeneID" id="593723"/>
<sequence>MEEGDLGFGRGLKPGAISTSNEDVDLSPRQRVLRSSSESREHGAELGVRRSQHGGSTRRLKRSNSLGSAVKTDLRKGGNEQEEIPMYAGVPMGTSLRQQKVLYSQNMKDFLKRKDQLSFAADIKGSAIPASFFAVQQAIVDRLQGASNEVIVLQSELEASQSQLDSKYRAIRILQSQFSHVAALNAEKQRNINTVQDQAKVLQKEVNALQFELDAKSSSFMFSEQTWAQRFDRLSIENTALMATLQARSDEVRRLHADKTALKRERDELLAMMDANERLQYDRHWSSKNDACMNNSVSEQMAVLGSCLCRGNKPEPCRCAKTAALLKKDNSVLKDENFKLNEHLQEAYLVADAFRKAFEEQLNRNSMMSRDLASTPQHPTMKDGEKNGMRRRPLQLPWMKKAQPKNGHCQREDVGQLLAETMDIQALLVRELDEVHHEGSRSVGIQVSQPMPDLIRNMAELLNDKSEALAHQRLVTKMLARRTQDLEATMKKYGDP</sequence>